<evidence type="ECO:0000313" key="3">
    <source>
        <dbReference type="Proteomes" id="UP001501563"/>
    </source>
</evidence>
<evidence type="ECO:0000256" key="1">
    <source>
        <dbReference type="SAM" id="MobiDB-lite"/>
    </source>
</evidence>
<name>A0ABP7KHW5_9ACTN</name>
<protein>
    <submittedName>
        <fullName evidence="2">Uncharacterized protein</fullName>
    </submittedName>
</protein>
<gene>
    <name evidence="2" type="ORF">GCM10022207_50930</name>
</gene>
<feature type="compositionally biased region" description="Basic and acidic residues" evidence="1">
    <location>
        <begin position="94"/>
        <end position="108"/>
    </location>
</feature>
<accession>A0ABP7KHW5</accession>
<comment type="caution">
    <text evidence="2">The sequence shown here is derived from an EMBL/GenBank/DDBJ whole genome shotgun (WGS) entry which is preliminary data.</text>
</comment>
<dbReference type="Proteomes" id="UP001501563">
    <property type="component" value="Unassembled WGS sequence"/>
</dbReference>
<reference evidence="3" key="1">
    <citation type="journal article" date="2019" name="Int. J. Syst. Evol. Microbiol.">
        <title>The Global Catalogue of Microorganisms (GCM) 10K type strain sequencing project: providing services to taxonomists for standard genome sequencing and annotation.</title>
        <authorList>
            <consortium name="The Broad Institute Genomics Platform"/>
            <consortium name="The Broad Institute Genome Sequencing Center for Infectious Disease"/>
            <person name="Wu L."/>
            <person name="Ma J."/>
        </authorList>
    </citation>
    <scope>NUCLEOTIDE SEQUENCE [LARGE SCALE GENOMIC DNA]</scope>
    <source>
        <strain evidence="3">JCM 16578</strain>
    </source>
</reference>
<organism evidence="2 3">
    <name type="scientific">Streptomyces lannensis</name>
    <dbReference type="NCBI Taxonomy" id="766498"/>
    <lineage>
        <taxon>Bacteria</taxon>
        <taxon>Bacillati</taxon>
        <taxon>Actinomycetota</taxon>
        <taxon>Actinomycetes</taxon>
        <taxon>Kitasatosporales</taxon>
        <taxon>Streptomycetaceae</taxon>
        <taxon>Streptomyces</taxon>
    </lineage>
</organism>
<sequence>MGEGGGESGDGDAVASGVGYDQAPRELGAADLVCEPGVGEEAGQRGVGGVGVADAVQERGPDDAAGAPDGGPGGEVDVPVVGVAGGLYPVGKHSKSDRTKADANKRTR</sequence>
<proteinExistence type="predicted"/>
<evidence type="ECO:0000313" key="2">
    <source>
        <dbReference type="EMBL" id="GAA3878315.1"/>
    </source>
</evidence>
<keyword evidence="3" id="KW-1185">Reference proteome</keyword>
<dbReference type="EMBL" id="BAAAZA010000015">
    <property type="protein sequence ID" value="GAA3878315.1"/>
    <property type="molecule type" value="Genomic_DNA"/>
</dbReference>
<feature type="region of interest" description="Disordered" evidence="1">
    <location>
        <begin position="57"/>
        <end position="108"/>
    </location>
</feature>